<dbReference type="NCBIfam" id="TIGR02983">
    <property type="entry name" value="SigE-fam_strep"/>
    <property type="match status" value="1"/>
</dbReference>
<dbReference type="KEGG" id="ndk:I601_3564"/>
<dbReference type="CDD" id="cd06171">
    <property type="entry name" value="Sigma70_r4"/>
    <property type="match status" value="1"/>
</dbReference>
<dbReference type="InterPro" id="IPR013249">
    <property type="entry name" value="RNA_pol_sigma70_r4_t2"/>
</dbReference>
<dbReference type="PATRIC" id="fig|1300347.3.peg.3574"/>
<dbReference type="NCBIfam" id="TIGR02937">
    <property type="entry name" value="sigma70-ECF"/>
    <property type="match status" value="1"/>
</dbReference>
<dbReference type="Gene3D" id="1.10.10.10">
    <property type="entry name" value="Winged helix-like DNA-binding domain superfamily/Winged helix DNA-binding domain"/>
    <property type="match status" value="1"/>
</dbReference>
<dbReference type="PANTHER" id="PTHR43133:SF50">
    <property type="entry name" value="ECF RNA POLYMERASE SIGMA FACTOR SIGM"/>
    <property type="match status" value="1"/>
</dbReference>
<dbReference type="SUPFAM" id="SSF88659">
    <property type="entry name" value="Sigma3 and sigma4 domains of RNA polymerase sigma factors"/>
    <property type="match status" value="1"/>
</dbReference>
<dbReference type="GO" id="GO:0003677">
    <property type="term" value="F:DNA binding"/>
    <property type="evidence" value="ECO:0007669"/>
    <property type="project" value="UniProtKB-KW"/>
</dbReference>
<accession>A0A1A9GQN6</accession>
<dbReference type="InterPro" id="IPR039425">
    <property type="entry name" value="RNA_pol_sigma-70-like"/>
</dbReference>
<name>A0A1A9GQN6_9ACTN</name>
<dbReference type="GO" id="GO:0016987">
    <property type="term" value="F:sigma factor activity"/>
    <property type="evidence" value="ECO:0007669"/>
    <property type="project" value="UniProtKB-KW"/>
</dbReference>
<keyword evidence="5" id="KW-0804">Transcription</keyword>
<evidence type="ECO:0000259" key="7">
    <source>
        <dbReference type="Pfam" id="PF08281"/>
    </source>
</evidence>
<evidence type="ECO:0000256" key="1">
    <source>
        <dbReference type="ARBA" id="ARBA00010641"/>
    </source>
</evidence>
<dbReference type="AlphaFoldDB" id="A0A1A9GQN6"/>
<gene>
    <name evidence="8" type="primary">sigE_13</name>
    <name evidence="8" type="ORF">I601_3564</name>
</gene>
<keyword evidence="9" id="KW-1185">Reference proteome</keyword>
<evidence type="ECO:0000256" key="5">
    <source>
        <dbReference type="ARBA" id="ARBA00023163"/>
    </source>
</evidence>
<evidence type="ECO:0000259" key="6">
    <source>
        <dbReference type="Pfam" id="PF04542"/>
    </source>
</evidence>
<keyword evidence="3" id="KW-0731">Sigma factor</keyword>
<evidence type="ECO:0000313" key="9">
    <source>
        <dbReference type="Proteomes" id="UP000077868"/>
    </source>
</evidence>
<dbReference type="InterPro" id="IPR014325">
    <property type="entry name" value="RNA_pol_sigma-E_actinobac"/>
</dbReference>
<dbReference type="STRING" id="1300347.I601_3564"/>
<keyword evidence="4" id="KW-0238">DNA-binding</keyword>
<comment type="similarity">
    <text evidence="1">Belongs to the sigma-70 factor family. ECF subfamily.</text>
</comment>
<dbReference type="Proteomes" id="UP000077868">
    <property type="component" value="Chromosome"/>
</dbReference>
<dbReference type="GO" id="GO:0006352">
    <property type="term" value="P:DNA-templated transcription initiation"/>
    <property type="evidence" value="ECO:0007669"/>
    <property type="project" value="InterPro"/>
</dbReference>
<evidence type="ECO:0000256" key="3">
    <source>
        <dbReference type="ARBA" id="ARBA00023082"/>
    </source>
</evidence>
<protein>
    <submittedName>
        <fullName evidence="8">RNA polymerase sigma-E factor</fullName>
    </submittedName>
</protein>
<dbReference type="InterPro" id="IPR007627">
    <property type="entry name" value="RNA_pol_sigma70_r2"/>
</dbReference>
<keyword evidence="2" id="KW-0805">Transcription regulation</keyword>
<dbReference type="EMBL" id="CP015079">
    <property type="protein sequence ID" value="ANH39970.1"/>
    <property type="molecule type" value="Genomic_DNA"/>
</dbReference>
<reference evidence="8 9" key="1">
    <citation type="submission" date="2016-03" db="EMBL/GenBank/DDBJ databases">
        <title>Complete genome sequence of a soil Actinobacterium, Nocardioides dokdonensis FR1436.</title>
        <authorList>
            <person name="Kwon S.-K."/>
            <person name="Kim K."/>
            <person name="Kim J.F."/>
        </authorList>
    </citation>
    <scope>NUCLEOTIDE SEQUENCE [LARGE SCALE GENOMIC DNA]</scope>
    <source>
        <strain evidence="8 9">FR1436</strain>
    </source>
</reference>
<sequence>MPSPERTPDTFTAYVVARRPALLRTAYLLTGDLHDAEDLVQLALAKVVPRWGRIDGDPEPYVRRVLVHENISRWRRRRWREQSAEVLPEATAGPSRIDHEDVWLLRDALATLTPKQRAVVVLRYLDDLSEQQTADALGVSRGTVKSQTHAALVRLRERLPDLRPEGSAASPG</sequence>
<dbReference type="InterPro" id="IPR013324">
    <property type="entry name" value="RNA_pol_sigma_r3/r4-like"/>
</dbReference>
<evidence type="ECO:0000256" key="2">
    <source>
        <dbReference type="ARBA" id="ARBA00023015"/>
    </source>
</evidence>
<dbReference type="SUPFAM" id="SSF88946">
    <property type="entry name" value="Sigma2 domain of RNA polymerase sigma factors"/>
    <property type="match status" value="1"/>
</dbReference>
<dbReference type="RefSeq" id="WP_068112635.1">
    <property type="nucleotide sequence ID" value="NZ_CP015079.1"/>
</dbReference>
<dbReference type="InterPro" id="IPR014284">
    <property type="entry name" value="RNA_pol_sigma-70_dom"/>
</dbReference>
<feature type="domain" description="RNA polymerase sigma-70 region 2" evidence="6">
    <location>
        <begin position="18"/>
        <end position="80"/>
    </location>
</feature>
<evidence type="ECO:0000256" key="4">
    <source>
        <dbReference type="ARBA" id="ARBA00023125"/>
    </source>
</evidence>
<dbReference type="PANTHER" id="PTHR43133">
    <property type="entry name" value="RNA POLYMERASE ECF-TYPE SIGMA FACTO"/>
    <property type="match status" value="1"/>
</dbReference>
<dbReference type="Pfam" id="PF04542">
    <property type="entry name" value="Sigma70_r2"/>
    <property type="match status" value="1"/>
</dbReference>
<evidence type="ECO:0000313" key="8">
    <source>
        <dbReference type="EMBL" id="ANH39970.1"/>
    </source>
</evidence>
<dbReference type="OrthoDB" id="3692620at2"/>
<dbReference type="Gene3D" id="1.10.1740.10">
    <property type="match status" value="1"/>
</dbReference>
<feature type="domain" description="RNA polymerase sigma factor 70 region 4 type 2" evidence="7">
    <location>
        <begin position="105"/>
        <end position="155"/>
    </location>
</feature>
<proteinExistence type="inferred from homology"/>
<dbReference type="InterPro" id="IPR036388">
    <property type="entry name" value="WH-like_DNA-bd_sf"/>
</dbReference>
<organism evidence="8 9">
    <name type="scientific">Nocardioides dokdonensis FR1436</name>
    <dbReference type="NCBI Taxonomy" id="1300347"/>
    <lineage>
        <taxon>Bacteria</taxon>
        <taxon>Bacillati</taxon>
        <taxon>Actinomycetota</taxon>
        <taxon>Actinomycetes</taxon>
        <taxon>Propionibacteriales</taxon>
        <taxon>Nocardioidaceae</taxon>
        <taxon>Nocardioides</taxon>
    </lineage>
</organism>
<dbReference type="InterPro" id="IPR013325">
    <property type="entry name" value="RNA_pol_sigma_r2"/>
</dbReference>
<dbReference type="Pfam" id="PF08281">
    <property type="entry name" value="Sigma70_r4_2"/>
    <property type="match status" value="1"/>
</dbReference>